<dbReference type="PANTHER" id="PTHR42973">
    <property type="entry name" value="BINDING OXIDOREDUCTASE, PUTATIVE (AFU_ORTHOLOGUE AFUA_1G17690)-RELATED"/>
    <property type="match status" value="1"/>
</dbReference>
<comment type="caution">
    <text evidence="7">The sequence shown here is derived from an EMBL/GenBank/DDBJ whole genome shotgun (WGS) entry which is preliminary data.</text>
</comment>
<keyword evidence="8" id="KW-1185">Reference proteome</keyword>
<dbReference type="InterPro" id="IPR050416">
    <property type="entry name" value="FAD-linked_Oxidoreductase"/>
</dbReference>
<dbReference type="InterPro" id="IPR006093">
    <property type="entry name" value="Oxy_OxRdtase_FAD_BS"/>
</dbReference>
<evidence type="ECO:0000256" key="2">
    <source>
        <dbReference type="ARBA" id="ARBA00005466"/>
    </source>
</evidence>
<keyword evidence="3" id="KW-0285">Flavoprotein</keyword>
<dbReference type="Pfam" id="PF01565">
    <property type="entry name" value="FAD_binding_4"/>
    <property type="match status" value="1"/>
</dbReference>
<evidence type="ECO:0000256" key="5">
    <source>
        <dbReference type="ARBA" id="ARBA00023002"/>
    </source>
</evidence>
<dbReference type="Gene3D" id="3.30.43.10">
    <property type="entry name" value="Uridine Diphospho-n-acetylenolpyruvylglucosamine Reductase, domain 2"/>
    <property type="match status" value="1"/>
</dbReference>
<dbReference type="InterPro" id="IPR016169">
    <property type="entry name" value="FAD-bd_PCMH_sub2"/>
</dbReference>
<comment type="similarity">
    <text evidence="2">Belongs to the oxygen-dependent FAD-linked oxidoreductase family.</text>
</comment>
<evidence type="ECO:0000313" key="7">
    <source>
        <dbReference type="EMBL" id="NKX49726.1"/>
    </source>
</evidence>
<dbReference type="Proteomes" id="UP000523795">
    <property type="component" value="Unassembled WGS sequence"/>
</dbReference>
<comment type="cofactor">
    <cofactor evidence="1">
        <name>FAD</name>
        <dbReference type="ChEBI" id="CHEBI:57692"/>
    </cofactor>
</comment>
<dbReference type="PROSITE" id="PS51387">
    <property type="entry name" value="FAD_PCMH"/>
    <property type="match status" value="1"/>
</dbReference>
<evidence type="ECO:0000313" key="8">
    <source>
        <dbReference type="Proteomes" id="UP000523795"/>
    </source>
</evidence>
<dbReference type="InterPro" id="IPR016166">
    <property type="entry name" value="FAD-bd_PCMH"/>
</dbReference>
<keyword evidence="4" id="KW-0274">FAD</keyword>
<accession>A0ABX1JKN9</accession>
<dbReference type="Gene3D" id="3.40.462.20">
    <property type="match status" value="1"/>
</dbReference>
<dbReference type="SUPFAM" id="SSF56176">
    <property type="entry name" value="FAD-binding/transporter-associated domain-like"/>
    <property type="match status" value="1"/>
</dbReference>
<dbReference type="Gene3D" id="3.30.465.10">
    <property type="match status" value="1"/>
</dbReference>
<dbReference type="InterPro" id="IPR016167">
    <property type="entry name" value="FAD-bd_PCMH_sub1"/>
</dbReference>
<evidence type="ECO:0000256" key="4">
    <source>
        <dbReference type="ARBA" id="ARBA00022827"/>
    </source>
</evidence>
<reference evidence="7 8" key="1">
    <citation type="submission" date="2020-04" db="EMBL/GenBank/DDBJ databases">
        <authorList>
            <person name="Liu S."/>
        </authorList>
    </citation>
    <scope>NUCLEOTIDE SEQUENCE [LARGE SCALE GENOMIC DNA]</scope>
    <source>
        <strain evidence="7 8">CGMCC 1.15091</strain>
    </source>
</reference>
<protein>
    <submittedName>
        <fullName evidence="7">FAD-binding oxidoreductase</fullName>
    </submittedName>
</protein>
<dbReference type="InterPro" id="IPR036318">
    <property type="entry name" value="FAD-bd_PCMH-like_sf"/>
</dbReference>
<dbReference type="PANTHER" id="PTHR42973:SF39">
    <property type="entry name" value="FAD-BINDING PCMH-TYPE DOMAIN-CONTAINING PROTEIN"/>
    <property type="match status" value="1"/>
</dbReference>
<sequence length="469" mass="50503">MSNEAVLDEHSIAGLRSEVTGSVLLPEDDGYDEARRVWNGMIDRRPAAVVRAASVGDVAPVVRFAREHGLPIAVRGGGHNVAGNGTVDAGLVLGLGGLREVGGEPAEGTVRVQPGATLADMDAATARYGLAVPTGVVSSTGVAGLTLGGGFGWLTRSDGLAADNLLSVDLVTADGSALTASETENPDLFWGLRGGGGNFGVATSFTFRARPLPAEVFSGNLVYYGPEHWTIALQAWERWTRDLPDELTSIVSVLVPPESWELGSEPTLVIGFCWASEDRAEGERLVEELRQAAPPDAEAVEPVPWLQWQSQADELFPKGVRAYWKNTSFDRLDDEVIALILGRGAEQTWRGTAFDIHHLGGAYGRVPEDATPFPNRSARFWLNIYGFWDVASEDAARINFVRGFATDMRPFATGGQYINFMGAEPGQDPASLALSVYGTDKLERLVALKRTYDPENLFRLNHNIQPAMA</sequence>
<keyword evidence="5" id="KW-0560">Oxidoreductase</keyword>
<dbReference type="InterPro" id="IPR006094">
    <property type="entry name" value="Oxid_FAD_bind_N"/>
</dbReference>
<gene>
    <name evidence="7" type="ORF">HER39_03885</name>
</gene>
<dbReference type="Pfam" id="PF08031">
    <property type="entry name" value="BBE"/>
    <property type="match status" value="1"/>
</dbReference>
<name>A0ABX1JKN9_9MICC</name>
<dbReference type="EMBL" id="JAAZSR010000034">
    <property type="protein sequence ID" value="NKX49726.1"/>
    <property type="molecule type" value="Genomic_DNA"/>
</dbReference>
<feature type="domain" description="FAD-binding PCMH-type" evidence="6">
    <location>
        <begin position="42"/>
        <end position="212"/>
    </location>
</feature>
<dbReference type="PROSITE" id="PS00862">
    <property type="entry name" value="OX2_COVAL_FAD"/>
    <property type="match status" value="1"/>
</dbReference>
<evidence type="ECO:0000256" key="3">
    <source>
        <dbReference type="ARBA" id="ARBA00022630"/>
    </source>
</evidence>
<dbReference type="InterPro" id="IPR012951">
    <property type="entry name" value="BBE"/>
</dbReference>
<evidence type="ECO:0000259" key="6">
    <source>
        <dbReference type="PROSITE" id="PS51387"/>
    </source>
</evidence>
<proteinExistence type="inferred from homology"/>
<evidence type="ECO:0000256" key="1">
    <source>
        <dbReference type="ARBA" id="ARBA00001974"/>
    </source>
</evidence>
<organism evidence="7 8">
    <name type="scientific">Arthrobacter deserti</name>
    <dbReference type="NCBI Taxonomy" id="1742687"/>
    <lineage>
        <taxon>Bacteria</taxon>
        <taxon>Bacillati</taxon>
        <taxon>Actinomycetota</taxon>
        <taxon>Actinomycetes</taxon>
        <taxon>Micrococcales</taxon>
        <taxon>Micrococcaceae</taxon>
        <taxon>Arthrobacter</taxon>
    </lineage>
</organism>